<reference evidence="1 2" key="1">
    <citation type="submission" date="2024-09" db="EMBL/GenBank/DDBJ databases">
        <authorList>
            <person name="Sun Q."/>
            <person name="Mori K."/>
        </authorList>
    </citation>
    <scope>NUCLEOTIDE SEQUENCE [LARGE SCALE GENOMIC DNA]</scope>
    <source>
        <strain evidence="1 2">CCM 7468</strain>
    </source>
</reference>
<proteinExistence type="predicted"/>
<organism evidence="1 2">
    <name type="scientific">Muricoccus vinaceus</name>
    <dbReference type="NCBI Taxonomy" id="424704"/>
    <lineage>
        <taxon>Bacteria</taxon>
        <taxon>Pseudomonadati</taxon>
        <taxon>Pseudomonadota</taxon>
        <taxon>Alphaproteobacteria</taxon>
        <taxon>Acetobacterales</taxon>
        <taxon>Roseomonadaceae</taxon>
        <taxon>Muricoccus</taxon>
    </lineage>
</organism>
<sequence>MALAFRGEASRAGRAIRQAVTACAAGAVLLGPVPGAPLRIQPAQAQWIVECPFCADKLTQLQSYVQQVEQVTNTITMRVQQAEMLRNQVTNMTRLPEQVWNNINGNFQATQSLFQRGQQLVASAGTVSNQLRGYGYYLGNLGNQASAFSQWSTESRDNLSSTLAGMGLMRSQMISDQAVVDRIRTQSAGSQGALQALQANTEMGGAMVNELHRTRELMMAETQMHANWIYAQQQRQDRGMAGDALFFQWAREPDTGNPRF</sequence>
<accession>A0ABV6IZS0</accession>
<comment type="caution">
    <text evidence="1">The sequence shown here is derived from an EMBL/GenBank/DDBJ whole genome shotgun (WGS) entry which is preliminary data.</text>
</comment>
<dbReference type="RefSeq" id="WP_377056222.1">
    <property type="nucleotide sequence ID" value="NZ_JBHLVZ010000094.1"/>
</dbReference>
<gene>
    <name evidence="1" type="primary">trbJ</name>
    <name evidence="1" type="ORF">ACFFIC_26810</name>
</gene>
<evidence type="ECO:0000313" key="2">
    <source>
        <dbReference type="Proteomes" id="UP001589789"/>
    </source>
</evidence>
<name>A0ABV6IZS0_9PROT</name>
<evidence type="ECO:0000313" key="1">
    <source>
        <dbReference type="EMBL" id="MFC0389133.1"/>
    </source>
</evidence>
<protein>
    <submittedName>
        <fullName evidence="1">P-type conjugative transfer protein TrbJ</fullName>
    </submittedName>
</protein>
<dbReference type="NCBIfam" id="TIGR02780">
    <property type="entry name" value="TrbJ_Ti"/>
    <property type="match status" value="1"/>
</dbReference>
<dbReference type="EMBL" id="JBHLVZ010000094">
    <property type="protein sequence ID" value="MFC0389133.1"/>
    <property type="molecule type" value="Genomic_DNA"/>
</dbReference>
<dbReference type="InterPro" id="IPR014147">
    <property type="entry name" value="T4SS_TrbJ"/>
</dbReference>
<dbReference type="Proteomes" id="UP001589789">
    <property type="component" value="Unassembled WGS sequence"/>
</dbReference>
<keyword evidence="2" id="KW-1185">Reference proteome</keyword>